<dbReference type="Pfam" id="PF02852">
    <property type="entry name" value="Pyr_redox_dim"/>
    <property type="match status" value="1"/>
</dbReference>
<dbReference type="AlphaFoldDB" id="A0A495V341"/>
<evidence type="ECO:0000313" key="7">
    <source>
        <dbReference type="Proteomes" id="UP000274556"/>
    </source>
</evidence>
<dbReference type="PRINTS" id="PR00411">
    <property type="entry name" value="PNDRDTASEI"/>
</dbReference>
<reference evidence="6 7" key="1">
    <citation type="submission" date="2018-10" db="EMBL/GenBank/DDBJ databases">
        <title>Genomic Encyclopedia of Archaeal and Bacterial Type Strains, Phase II (KMG-II): from individual species to whole genera.</title>
        <authorList>
            <person name="Goeker M."/>
        </authorList>
    </citation>
    <scope>NUCLEOTIDE SEQUENCE [LARGE SCALE GENOMIC DNA]</scope>
    <source>
        <strain evidence="6 7">DSM 235</strain>
    </source>
</reference>
<dbReference type="RefSeq" id="WP_120796355.1">
    <property type="nucleotide sequence ID" value="NZ_RBXL01000001.1"/>
</dbReference>
<evidence type="ECO:0000256" key="2">
    <source>
        <dbReference type="ARBA" id="ARBA00022630"/>
    </source>
</evidence>
<organism evidence="6 7">
    <name type="scientific">Thiocapsa rosea</name>
    <dbReference type="NCBI Taxonomy" id="69360"/>
    <lineage>
        <taxon>Bacteria</taxon>
        <taxon>Pseudomonadati</taxon>
        <taxon>Pseudomonadota</taxon>
        <taxon>Gammaproteobacteria</taxon>
        <taxon>Chromatiales</taxon>
        <taxon>Chromatiaceae</taxon>
        <taxon>Thiocapsa</taxon>
    </lineage>
</organism>
<sequence length="472" mass="50466">MQERQIDIVIIGSGSAGLNAMAQARAAGRSFVLINGGAPGTTCARIGCMPSKVMIHIAEEYYRRTHFGQFGIDGHDGLSLDLTEAMKHVQELRDGFVQGVVSRSTDKLPDDVFIQDYARFIEPTLVEAAGQRFRARAVVIATGSTPIVPAPWRQFGDRVITTDEVFELPDLPASMAIIGMGTIGLELGQSLARMGVAVTGFDQIERIAGIADPEVNRVAIELMRAEFPIHLGAPAALAEAGDRIRVTAGEHEVMVDKVLSSIGRAPMVEGLGLEVLGLPLDARGVPPFDPATMQVGHLPVFLSGDVTGERQVLHEAADEGKIAGYNAAHVDQPPARFKRKTPFYVNFCDPNIIAVGARFDQIDTERAAVSEVSFATVGRARAMGAGRGVLRVYADKASGRLLGAEMIAPRGEHLGHLLAWSIEQGMTVGEVLRMPFYHPVIEGALKAALSDLYAKIDAKNPGPVIEVAPAAD</sequence>
<feature type="domain" description="Pyridine nucleotide-disulphide oxidoreductase dimerisation" evidence="4">
    <location>
        <begin position="345"/>
        <end position="447"/>
    </location>
</feature>
<evidence type="ECO:0000313" key="6">
    <source>
        <dbReference type="EMBL" id="RKT43826.1"/>
    </source>
</evidence>
<dbReference type="InterPro" id="IPR016156">
    <property type="entry name" value="FAD/NAD-linked_Rdtase_dimer_sf"/>
</dbReference>
<evidence type="ECO:0000256" key="3">
    <source>
        <dbReference type="ARBA" id="ARBA00022827"/>
    </source>
</evidence>
<dbReference type="Gene3D" id="3.50.50.60">
    <property type="entry name" value="FAD/NAD(P)-binding domain"/>
    <property type="match status" value="2"/>
</dbReference>
<dbReference type="SUPFAM" id="SSF51905">
    <property type="entry name" value="FAD/NAD(P)-binding domain"/>
    <property type="match status" value="1"/>
</dbReference>
<evidence type="ECO:0000259" key="4">
    <source>
        <dbReference type="Pfam" id="PF02852"/>
    </source>
</evidence>
<dbReference type="PANTHER" id="PTHR43014:SF4">
    <property type="entry name" value="PYRIDINE NUCLEOTIDE-DISULFIDE OXIDOREDUCTASE RCLA-RELATED"/>
    <property type="match status" value="1"/>
</dbReference>
<dbReference type="GO" id="GO:0003955">
    <property type="term" value="F:NAD(P)H dehydrogenase (quinone) activity"/>
    <property type="evidence" value="ECO:0007669"/>
    <property type="project" value="TreeGrafter"/>
</dbReference>
<evidence type="ECO:0000256" key="1">
    <source>
        <dbReference type="ARBA" id="ARBA00001974"/>
    </source>
</evidence>
<name>A0A495V341_9GAMM</name>
<dbReference type="InterPro" id="IPR023753">
    <property type="entry name" value="FAD/NAD-binding_dom"/>
</dbReference>
<proteinExistence type="predicted"/>
<feature type="domain" description="FAD/NAD(P)-binding" evidence="5">
    <location>
        <begin position="7"/>
        <end position="320"/>
    </location>
</feature>
<dbReference type="NCBIfam" id="NF004939">
    <property type="entry name" value="PRK06292.1-1"/>
    <property type="match status" value="1"/>
</dbReference>
<dbReference type="InterPro" id="IPR004099">
    <property type="entry name" value="Pyr_nucl-diS_OxRdtase_dimer"/>
</dbReference>
<dbReference type="Gene3D" id="3.30.390.30">
    <property type="match status" value="1"/>
</dbReference>
<dbReference type="EMBL" id="RBXL01000001">
    <property type="protein sequence ID" value="RKT43826.1"/>
    <property type="molecule type" value="Genomic_DNA"/>
</dbReference>
<dbReference type="PANTHER" id="PTHR43014">
    <property type="entry name" value="MERCURIC REDUCTASE"/>
    <property type="match status" value="1"/>
</dbReference>
<keyword evidence="3" id="KW-0274">FAD</keyword>
<evidence type="ECO:0000259" key="5">
    <source>
        <dbReference type="Pfam" id="PF07992"/>
    </source>
</evidence>
<dbReference type="GO" id="GO:0050660">
    <property type="term" value="F:flavin adenine dinucleotide binding"/>
    <property type="evidence" value="ECO:0007669"/>
    <property type="project" value="TreeGrafter"/>
</dbReference>
<dbReference type="PRINTS" id="PR00368">
    <property type="entry name" value="FADPNR"/>
</dbReference>
<gene>
    <name evidence="6" type="ORF">BDD21_1185</name>
</gene>
<comment type="cofactor">
    <cofactor evidence="1">
        <name>FAD</name>
        <dbReference type="ChEBI" id="CHEBI:57692"/>
    </cofactor>
</comment>
<accession>A0A495V341</accession>
<keyword evidence="2" id="KW-0285">Flavoprotein</keyword>
<protein>
    <submittedName>
        <fullName evidence="6">Dihydrolipoamide dehydrogenase</fullName>
    </submittedName>
</protein>
<dbReference type="InterPro" id="IPR036188">
    <property type="entry name" value="FAD/NAD-bd_sf"/>
</dbReference>
<dbReference type="Pfam" id="PF07992">
    <property type="entry name" value="Pyr_redox_2"/>
    <property type="match status" value="1"/>
</dbReference>
<comment type="caution">
    <text evidence="6">The sequence shown here is derived from an EMBL/GenBank/DDBJ whole genome shotgun (WGS) entry which is preliminary data.</text>
</comment>
<dbReference type="OrthoDB" id="9800167at2"/>
<keyword evidence="7" id="KW-1185">Reference proteome</keyword>
<dbReference type="Proteomes" id="UP000274556">
    <property type="component" value="Unassembled WGS sequence"/>
</dbReference>
<dbReference type="SUPFAM" id="SSF55424">
    <property type="entry name" value="FAD/NAD-linked reductases, dimerisation (C-terminal) domain"/>
    <property type="match status" value="1"/>
</dbReference>